<evidence type="ECO:0000313" key="2">
    <source>
        <dbReference type="EMBL" id="EFC39090.1"/>
    </source>
</evidence>
<feature type="region of interest" description="Disordered" evidence="1">
    <location>
        <begin position="94"/>
        <end position="116"/>
    </location>
</feature>
<feature type="region of interest" description="Disordered" evidence="1">
    <location>
        <begin position="1"/>
        <end position="58"/>
    </location>
</feature>
<protein>
    <submittedName>
        <fullName evidence="2">Predicted protein</fullName>
    </submittedName>
</protein>
<feature type="compositionally biased region" description="Low complexity" evidence="1">
    <location>
        <begin position="102"/>
        <end position="115"/>
    </location>
</feature>
<dbReference type="GeneID" id="8858126"/>
<name>D2VVS4_NAEGR</name>
<dbReference type="InParanoid" id="D2VVS4"/>
<dbReference type="VEuPathDB" id="AmoebaDB:NAEGRDRAFT_59360"/>
<keyword evidence="3" id="KW-1185">Reference proteome</keyword>
<evidence type="ECO:0000256" key="1">
    <source>
        <dbReference type="SAM" id="MobiDB-lite"/>
    </source>
</evidence>
<feature type="compositionally biased region" description="Low complexity" evidence="1">
    <location>
        <begin position="11"/>
        <end position="25"/>
    </location>
</feature>
<organism evidence="3">
    <name type="scientific">Naegleria gruberi</name>
    <name type="common">Amoeba</name>
    <dbReference type="NCBI Taxonomy" id="5762"/>
    <lineage>
        <taxon>Eukaryota</taxon>
        <taxon>Discoba</taxon>
        <taxon>Heterolobosea</taxon>
        <taxon>Tetramitia</taxon>
        <taxon>Eutetramitia</taxon>
        <taxon>Vahlkampfiidae</taxon>
        <taxon>Naegleria</taxon>
    </lineage>
</organism>
<feature type="compositionally biased region" description="Polar residues" evidence="1">
    <location>
        <begin position="45"/>
        <end position="56"/>
    </location>
</feature>
<accession>D2VVS4</accession>
<dbReference type="AlphaFoldDB" id="D2VVS4"/>
<reference evidence="2 3" key="1">
    <citation type="journal article" date="2010" name="Cell">
        <title>The genome of Naegleria gruberi illuminates early eukaryotic versatility.</title>
        <authorList>
            <person name="Fritz-Laylin L.K."/>
            <person name="Prochnik S.E."/>
            <person name="Ginger M.L."/>
            <person name="Dacks J.B."/>
            <person name="Carpenter M.L."/>
            <person name="Field M.C."/>
            <person name="Kuo A."/>
            <person name="Paredez A."/>
            <person name="Chapman J."/>
            <person name="Pham J."/>
            <person name="Shu S."/>
            <person name="Neupane R."/>
            <person name="Cipriano M."/>
            <person name="Mancuso J."/>
            <person name="Tu H."/>
            <person name="Salamov A."/>
            <person name="Lindquist E."/>
            <person name="Shapiro H."/>
            <person name="Lucas S."/>
            <person name="Grigoriev I.V."/>
            <person name="Cande W.Z."/>
            <person name="Fulton C."/>
            <person name="Rokhsar D.S."/>
            <person name="Dawson S.C."/>
        </authorList>
    </citation>
    <scope>NUCLEOTIDE SEQUENCE [LARGE SCALE GENOMIC DNA]</scope>
    <source>
        <strain evidence="2 3">NEG-M</strain>
    </source>
</reference>
<dbReference type="RefSeq" id="XP_002671834.1">
    <property type="nucleotide sequence ID" value="XM_002671788.1"/>
</dbReference>
<dbReference type="KEGG" id="ngr:NAEGRDRAFT_59360"/>
<evidence type="ECO:0000313" key="3">
    <source>
        <dbReference type="Proteomes" id="UP000006671"/>
    </source>
</evidence>
<dbReference type="EMBL" id="GG738902">
    <property type="protein sequence ID" value="EFC39090.1"/>
    <property type="molecule type" value="Genomic_DNA"/>
</dbReference>
<proteinExistence type="predicted"/>
<gene>
    <name evidence="2" type="ORF">NAEGRDRAFT_59360</name>
</gene>
<sequence>MNNQQPPPFLNSSQYQQQQQQYSNNTTGSGVVGGYSNVPHPLDPLSSQRMTTSFSASPLPPLPQGHHHINHQHYQSFNQPSPTLSGGMNTSGYLSTTGGMPHSHSSSSIASATSSVGVGQPPEYMMRSGTVFTAGPGIGSSISLSQQHEAVRAFLKGNDFPIRTPKKVQDIKGTSLEECVELAKSESWKEFLKKREKQIQKDQPLSEQTVVISSLLMAIL</sequence>
<dbReference type="Proteomes" id="UP000006671">
    <property type="component" value="Unassembled WGS sequence"/>
</dbReference>